<reference evidence="6" key="1">
    <citation type="submission" date="2021-01" db="EMBL/GenBank/DDBJ databases">
        <authorList>
            <person name="Corre E."/>
            <person name="Pelletier E."/>
            <person name="Niang G."/>
            <person name="Scheremetjew M."/>
            <person name="Finn R."/>
            <person name="Kale V."/>
            <person name="Holt S."/>
            <person name="Cochrane G."/>
            <person name="Meng A."/>
            <person name="Brown T."/>
            <person name="Cohen L."/>
        </authorList>
    </citation>
    <scope>NUCLEOTIDE SEQUENCE</scope>
    <source>
        <strain evidence="6">CCCM811</strain>
    </source>
</reference>
<feature type="region of interest" description="Disordered" evidence="4">
    <location>
        <begin position="298"/>
        <end position="378"/>
    </location>
</feature>
<feature type="compositionally biased region" description="Polar residues" evidence="4">
    <location>
        <begin position="648"/>
        <end position="666"/>
    </location>
</feature>
<dbReference type="InterPro" id="IPR016024">
    <property type="entry name" value="ARM-type_fold"/>
</dbReference>
<dbReference type="PANTHER" id="PTHR23253:SF9">
    <property type="entry name" value="EUKARYOTIC TRANSLATION INITIATION FACTOR 4 GAMMA 2"/>
    <property type="match status" value="1"/>
</dbReference>
<feature type="compositionally biased region" description="Polar residues" evidence="4">
    <location>
        <begin position="140"/>
        <end position="156"/>
    </location>
</feature>
<dbReference type="AlphaFoldDB" id="A0A7S3YAR1"/>
<dbReference type="SMART" id="SM00544">
    <property type="entry name" value="MA3"/>
    <property type="match status" value="1"/>
</dbReference>
<evidence type="ECO:0000259" key="5">
    <source>
        <dbReference type="PROSITE" id="PS51366"/>
    </source>
</evidence>
<feature type="compositionally biased region" description="Polar residues" evidence="4">
    <location>
        <begin position="683"/>
        <end position="694"/>
    </location>
</feature>
<evidence type="ECO:0000256" key="1">
    <source>
        <dbReference type="ARBA" id="ARBA00005775"/>
    </source>
</evidence>
<keyword evidence="3" id="KW-0648">Protein biosynthesis</keyword>
<feature type="region of interest" description="Disordered" evidence="4">
    <location>
        <begin position="439"/>
        <end position="615"/>
    </location>
</feature>
<feature type="region of interest" description="Disordered" evidence="4">
    <location>
        <begin position="1005"/>
        <end position="1025"/>
    </location>
</feature>
<accession>A0A7S3YAR1</accession>
<proteinExistence type="inferred from homology"/>
<dbReference type="Pfam" id="PF02854">
    <property type="entry name" value="MIF4G"/>
    <property type="match status" value="1"/>
</dbReference>
<dbReference type="InterPro" id="IPR003891">
    <property type="entry name" value="Initiation_fac_eIF4g_MI"/>
</dbReference>
<dbReference type="PANTHER" id="PTHR23253">
    <property type="entry name" value="EUKARYOTIC TRANSLATION INITIATION FACTOR 4 GAMMA"/>
    <property type="match status" value="1"/>
</dbReference>
<dbReference type="Pfam" id="PF02847">
    <property type="entry name" value="MA3"/>
    <property type="match status" value="1"/>
</dbReference>
<gene>
    <name evidence="6" type="ORF">LGLO00237_LOCUS1595</name>
</gene>
<dbReference type="EMBL" id="HBIV01002332">
    <property type="protein sequence ID" value="CAE0646026.1"/>
    <property type="molecule type" value="Transcribed_RNA"/>
</dbReference>
<dbReference type="SUPFAM" id="SSF48371">
    <property type="entry name" value="ARM repeat"/>
    <property type="match status" value="2"/>
</dbReference>
<feature type="region of interest" description="Disordered" evidence="4">
    <location>
        <begin position="97"/>
        <end position="160"/>
    </location>
</feature>
<feature type="compositionally biased region" description="Basic and acidic residues" evidence="4">
    <location>
        <begin position="513"/>
        <end position="543"/>
    </location>
</feature>
<feature type="domain" description="MI" evidence="5">
    <location>
        <begin position="1098"/>
        <end position="1224"/>
    </location>
</feature>
<dbReference type="GO" id="GO:0003743">
    <property type="term" value="F:translation initiation factor activity"/>
    <property type="evidence" value="ECO:0007669"/>
    <property type="project" value="UniProtKB-KW"/>
</dbReference>
<feature type="compositionally biased region" description="Polar residues" evidence="4">
    <location>
        <begin position="544"/>
        <end position="556"/>
    </location>
</feature>
<keyword evidence="2" id="KW-0396">Initiation factor</keyword>
<evidence type="ECO:0000313" key="6">
    <source>
        <dbReference type="EMBL" id="CAE0646026.1"/>
    </source>
</evidence>
<feature type="compositionally biased region" description="Basic residues" evidence="4">
    <location>
        <begin position="127"/>
        <end position="139"/>
    </location>
</feature>
<dbReference type="PROSITE" id="PS51366">
    <property type="entry name" value="MI"/>
    <property type="match status" value="1"/>
</dbReference>
<feature type="compositionally biased region" description="Low complexity" evidence="4">
    <location>
        <begin position="298"/>
        <end position="312"/>
    </location>
</feature>
<dbReference type="Gene3D" id="1.25.40.180">
    <property type="match status" value="2"/>
</dbReference>
<evidence type="ECO:0000256" key="2">
    <source>
        <dbReference type="ARBA" id="ARBA00022540"/>
    </source>
</evidence>
<name>A0A7S3YAR1_9EUKA</name>
<dbReference type="InterPro" id="IPR003890">
    <property type="entry name" value="MIF4G-like_typ-3"/>
</dbReference>
<sequence>MTHSPNVLNGLTSKHPSQGALRSSSGQVNGSRNGNRSPYAISNNPEAKYASIPAMQHILANHKVPDRDAPAFYPGYNVHVGHVNMKKGMSHVRVPYRQSSKAGKGPRNEGSQHTQIYKMVDGSRAGGRGRRSMRGRRGHSNAQADRSKQTNHQHFNPSVHIHYPSNLVPQQHQQHLQRVIPIQQSQQQHHTHQPQQANQMPIRLVSAQGYGGTHGLVRPVIATSGVQPRMMQVNSGKISHQHQGIIQMPHQHHQIRYDQHTILQSHQINPTQFYPTKSMQGGQIQIAGGIIAPMHPQMIQQQQQAMQSYQDQTKYGEQRQQTRAAPKAPSSLPSRALQIINPKSGKPIDLTSGRSVKEVDSRNPSPVDKASDFNTARTPAKESVLKAAILETAEKKAVESKLDDGEDDLPRIECPSISEEKAKKTDAFLRLKSENCKVERKEAKKPLAEIPKPEASKTDNDPLKEQPRPEAFKKCENFKKEVDEQRNESVKRECAKGESARLVDEIQVVQASEGEKQQQQQHKDNAASESGEKDGKSAQESKETQSSGSAAAQQNGDGEKPEASGNKENSGRPGQGNGNDNPNKAGDDSQGGDEPLGPYMPRPIKQNRVSKRKKITFTREQLMSFQSKCEDIPKGFPTDLMKEITAPLTASPSPYFTPRQTSSSNDIPEVKLTPTEAEKPLVVSNNTPVKTASVPTKPEKSAKPAKPPLVKPVVKPQGRSSALDRPLAKSANRWQPSSKKMTVLQLLMQKVMGILNKLSPEEGKHEGLFEQLFDLVKHHCRTAEDLVGICNQVFDKAVTEHGYAALYAKLCIELSTRCPSFRVEKVLPNGRKIVRQAAFQTILLTKCEKEFEGKSKQTLSLMEKITKATDPDIKDILTVKLKKRRQGNIRFMGELYKAKLMANRMERILHLCIQRLLRDIKNPSEEDIVCLEVLLVTVGKQLDVPKAQKFMNTYFKRITNMAVNPKLPMRLKFKCQDLMDLRRRNWSKKGDRVIVRKPTTVVRGVGVPRRPNSILSRPDPRPTALPRQLGNRYGDFGSAIAAPAPKATPQVIVKSTPVSVPAAIKSATPKTSPEVPGSKKSVKKDVSFDLTPVNSPNKVEKDIVSLIDEYFGGGGKAARDEAALCITELKSPSSHWMVVKQAIIRSLEKKQRERKMALELLIWLFVTKKMITQEDFRKGLRSIYEELPTIQENHPVAGRLVNAMCPHFVKFKCITQEELGKLQKLS</sequence>
<dbReference type="SMART" id="SM00543">
    <property type="entry name" value="MIF4G"/>
    <property type="match status" value="1"/>
</dbReference>
<feature type="region of interest" description="Disordered" evidence="4">
    <location>
        <begin position="1"/>
        <end position="42"/>
    </location>
</feature>
<comment type="similarity">
    <text evidence="1">Belongs to the eukaryotic initiation factor 4G family.</text>
</comment>
<feature type="region of interest" description="Disordered" evidence="4">
    <location>
        <begin position="643"/>
        <end position="736"/>
    </location>
</feature>
<evidence type="ECO:0000256" key="3">
    <source>
        <dbReference type="ARBA" id="ARBA00022917"/>
    </source>
</evidence>
<feature type="compositionally biased region" description="Polar residues" evidence="4">
    <location>
        <begin position="313"/>
        <end position="323"/>
    </location>
</feature>
<protein>
    <recommendedName>
        <fullName evidence="5">MI domain-containing protein</fullName>
    </recommendedName>
</protein>
<organism evidence="6">
    <name type="scientific">Lotharella globosa</name>
    <dbReference type="NCBI Taxonomy" id="91324"/>
    <lineage>
        <taxon>Eukaryota</taxon>
        <taxon>Sar</taxon>
        <taxon>Rhizaria</taxon>
        <taxon>Cercozoa</taxon>
        <taxon>Chlorarachniophyceae</taxon>
        <taxon>Lotharella</taxon>
    </lineage>
</organism>
<evidence type="ECO:0000256" key="4">
    <source>
        <dbReference type="SAM" id="MobiDB-lite"/>
    </source>
</evidence>
<dbReference type="GO" id="GO:0003723">
    <property type="term" value="F:RNA binding"/>
    <property type="evidence" value="ECO:0007669"/>
    <property type="project" value="InterPro"/>
</dbReference>
<feature type="compositionally biased region" description="Basic and acidic residues" evidence="4">
    <location>
        <begin position="439"/>
        <end position="504"/>
    </location>
</feature>